<proteinExistence type="predicted"/>
<gene>
    <name evidence="1" type="ORF">RSSL_02135</name>
</gene>
<protein>
    <submittedName>
        <fullName evidence="1">Uncharacterized protein</fullName>
    </submittedName>
</protein>
<organism evidence="1 2">
    <name type="scientific">Streptococcus salivarius K12</name>
    <dbReference type="NCBI Taxonomy" id="1200793"/>
    <lineage>
        <taxon>Bacteria</taxon>
        <taxon>Bacillati</taxon>
        <taxon>Bacillota</taxon>
        <taxon>Bacilli</taxon>
        <taxon>Lactobacillales</taxon>
        <taxon>Streptococcaceae</taxon>
        <taxon>Streptococcus</taxon>
    </lineage>
</organism>
<evidence type="ECO:0000313" key="2">
    <source>
        <dbReference type="Proteomes" id="UP000006983"/>
    </source>
</evidence>
<reference evidence="1 2" key="1">
    <citation type="journal article" date="2012" name="J. Bacteriol.">
        <title>Genome Sequence of the Lantibiotic Bacteriocin Producer Streptococcus salivarius Strain K12.</title>
        <authorList>
            <person name="Barretto C."/>
            <person name="Alvarez-Martin P."/>
            <person name="Foata F."/>
            <person name="Renault P."/>
            <person name="Berger B."/>
        </authorList>
    </citation>
    <scope>NUCLEOTIDE SEQUENCE [LARGE SCALE GENOMIC DNA]</scope>
    <source>
        <strain evidence="1 2">K12</strain>
    </source>
</reference>
<accession>J7SIB6</accession>
<dbReference type="EMBL" id="ALIF01000001">
    <property type="protein sequence ID" value="EJO16517.1"/>
    <property type="molecule type" value="Genomic_DNA"/>
</dbReference>
<dbReference type="AlphaFoldDB" id="J7SIB6"/>
<evidence type="ECO:0000313" key="1">
    <source>
        <dbReference type="EMBL" id="EJO16517.1"/>
    </source>
</evidence>
<comment type="caution">
    <text evidence="1">The sequence shown here is derived from an EMBL/GenBank/DDBJ whole genome shotgun (WGS) entry which is preliminary data.</text>
</comment>
<dbReference type="Proteomes" id="UP000006983">
    <property type="component" value="Unassembled WGS sequence"/>
</dbReference>
<keyword evidence="2" id="KW-1185">Reference proteome</keyword>
<sequence>MASFLLLPHAPSNRTEVKASAVKVVKRFVAGFIIILLNTLF</sequence>
<name>J7SIB6_STRSL</name>